<reference evidence="2" key="1">
    <citation type="submission" date="2022-11" db="EMBL/GenBank/DDBJ databases">
        <authorList>
            <person name="Petersen C."/>
        </authorList>
    </citation>
    <scope>NUCLEOTIDE SEQUENCE</scope>
    <source>
        <strain evidence="2">IBT 16849</strain>
    </source>
</reference>
<accession>A0A9W9T342</accession>
<dbReference type="AlphaFoldDB" id="A0A9W9T342"/>
<dbReference type="Proteomes" id="UP001150879">
    <property type="component" value="Unassembled WGS sequence"/>
</dbReference>
<protein>
    <submittedName>
        <fullName evidence="2">Uncharacterized protein</fullName>
    </submittedName>
</protein>
<evidence type="ECO:0000256" key="1">
    <source>
        <dbReference type="SAM" id="MobiDB-lite"/>
    </source>
</evidence>
<sequence>MASGLPFSPLFEPLSRLGTLLKASPDFLLNPARSSRSLGQLINTWETVSCAPHNQKRAWNEEAANQRKTMSRSSE</sequence>
<dbReference type="EMBL" id="JAPQKP010000002">
    <property type="protein sequence ID" value="KAJ5206915.1"/>
    <property type="molecule type" value="Genomic_DNA"/>
</dbReference>
<keyword evidence="3" id="KW-1185">Reference proteome</keyword>
<proteinExistence type="predicted"/>
<feature type="region of interest" description="Disordered" evidence="1">
    <location>
        <begin position="56"/>
        <end position="75"/>
    </location>
</feature>
<evidence type="ECO:0000313" key="3">
    <source>
        <dbReference type="Proteomes" id="UP001150879"/>
    </source>
</evidence>
<reference evidence="2" key="2">
    <citation type="journal article" date="2023" name="IMA Fungus">
        <title>Comparative genomic study of the Penicillium genus elucidates a diverse pangenome and 15 lateral gene transfer events.</title>
        <authorList>
            <person name="Petersen C."/>
            <person name="Sorensen T."/>
            <person name="Nielsen M.R."/>
            <person name="Sondergaard T.E."/>
            <person name="Sorensen J.L."/>
            <person name="Fitzpatrick D.A."/>
            <person name="Frisvad J.C."/>
            <person name="Nielsen K.L."/>
        </authorList>
    </citation>
    <scope>NUCLEOTIDE SEQUENCE</scope>
    <source>
        <strain evidence="2">IBT 16849</strain>
    </source>
</reference>
<organism evidence="2 3">
    <name type="scientific">Penicillium cf. griseofulvum</name>
    <dbReference type="NCBI Taxonomy" id="2972120"/>
    <lineage>
        <taxon>Eukaryota</taxon>
        <taxon>Fungi</taxon>
        <taxon>Dikarya</taxon>
        <taxon>Ascomycota</taxon>
        <taxon>Pezizomycotina</taxon>
        <taxon>Eurotiomycetes</taxon>
        <taxon>Eurotiomycetidae</taxon>
        <taxon>Eurotiales</taxon>
        <taxon>Aspergillaceae</taxon>
        <taxon>Penicillium</taxon>
    </lineage>
</organism>
<evidence type="ECO:0000313" key="2">
    <source>
        <dbReference type="EMBL" id="KAJ5206915.1"/>
    </source>
</evidence>
<gene>
    <name evidence="2" type="ORF">N7472_003363</name>
</gene>
<feature type="compositionally biased region" description="Polar residues" evidence="1">
    <location>
        <begin position="66"/>
        <end position="75"/>
    </location>
</feature>
<name>A0A9W9T342_9EURO</name>
<comment type="caution">
    <text evidence="2">The sequence shown here is derived from an EMBL/GenBank/DDBJ whole genome shotgun (WGS) entry which is preliminary data.</text>
</comment>